<comment type="caution">
    <text evidence="7">The sequence shown here is derived from an EMBL/GenBank/DDBJ whole genome shotgun (WGS) entry which is preliminary data.</text>
</comment>
<keyword evidence="8" id="KW-1185">Reference proteome</keyword>
<dbReference type="SUPFAM" id="SSF49367">
    <property type="entry name" value="Superoxide reductase-like"/>
    <property type="match status" value="1"/>
</dbReference>
<evidence type="ECO:0000256" key="2">
    <source>
        <dbReference type="ARBA" id="ARBA00022448"/>
    </source>
</evidence>
<gene>
    <name evidence="7" type="ORF">DWB61_14180</name>
</gene>
<keyword evidence="5" id="KW-0408">Iron</keyword>
<dbReference type="PANTHER" id="PTHR36541:SF1">
    <property type="entry name" value="SUPEROXIDE REDUCTASE-RELATED"/>
    <property type="match status" value="1"/>
</dbReference>
<dbReference type="Gene3D" id="2.60.40.730">
    <property type="entry name" value="SOR catalytic domain"/>
    <property type="match status" value="1"/>
</dbReference>
<keyword evidence="4" id="KW-0249">Electron transport</keyword>
<dbReference type="InterPro" id="IPR051233">
    <property type="entry name" value="Desulfoferrodoxin_SOR"/>
</dbReference>
<keyword evidence="3" id="KW-0479">Metal-binding</keyword>
<reference evidence="7 8" key="1">
    <citation type="submission" date="2018-07" db="EMBL/GenBank/DDBJ databases">
        <title>Draft genome sequence of Ancylomarina sp. M1P.</title>
        <authorList>
            <person name="Yadav S."/>
            <person name="Villanueva L."/>
            <person name="Damste J.S.S."/>
        </authorList>
    </citation>
    <scope>NUCLEOTIDE SEQUENCE [LARGE SCALE GENOMIC DNA]</scope>
    <source>
        <strain evidence="7 8">M1P</strain>
    </source>
</reference>
<protein>
    <submittedName>
        <fullName evidence="7">Dethiobiotin synthase</fullName>
    </submittedName>
</protein>
<name>A0A425XY41_9BACT</name>
<dbReference type="PANTHER" id="PTHR36541">
    <property type="entry name" value="SUPEROXIDE REDUCTASE-RELATED"/>
    <property type="match status" value="1"/>
</dbReference>
<dbReference type="AlphaFoldDB" id="A0A425XY41"/>
<proteinExistence type="inferred from homology"/>
<keyword evidence="2" id="KW-0813">Transport</keyword>
<feature type="domain" description="Desulfoferrodoxin ferrous iron-binding" evidence="6">
    <location>
        <begin position="21"/>
        <end position="117"/>
    </location>
</feature>
<evidence type="ECO:0000256" key="4">
    <source>
        <dbReference type="ARBA" id="ARBA00022982"/>
    </source>
</evidence>
<sequence>MKINRYQDITTIEGEGKKDYIDRHSAFLHCEDSAKAGEKFTVKVKVGDAYPHPDDFDHYIAWVQLWDGENMLAQTNFTAGALGSTPNQAEVDFYIVPGKKMKLTAAAFCTKHGLWHSDEKIVEVEKVAVEA</sequence>
<dbReference type="InterPro" id="IPR036073">
    <property type="entry name" value="Desulfoferrodoxin_Fe-bd_dom_sf"/>
</dbReference>
<dbReference type="InterPro" id="IPR002742">
    <property type="entry name" value="Desulfoferrodoxin_Fe-bd_dom"/>
</dbReference>
<evidence type="ECO:0000256" key="5">
    <source>
        <dbReference type="ARBA" id="ARBA00023004"/>
    </source>
</evidence>
<comment type="similarity">
    <text evidence="1">Belongs to the desulfoferrodoxin family.</text>
</comment>
<dbReference type="EMBL" id="QQWG01000017">
    <property type="protein sequence ID" value="RRG19696.1"/>
    <property type="molecule type" value="Genomic_DNA"/>
</dbReference>
<dbReference type="GO" id="GO:0005506">
    <property type="term" value="F:iron ion binding"/>
    <property type="evidence" value="ECO:0007669"/>
    <property type="project" value="InterPro"/>
</dbReference>
<dbReference type="Pfam" id="PF01880">
    <property type="entry name" value="Desulfoferrodox"/>
    <property type="match status" value="1"/>
</dbReference>
<evidence type="ECO:0000313" key="8">
    <source>
        <dbReference type="Proteomes" id="UP000285794"/>
    </source>
</evidence>
<dbReference type="OrthoDB" id="9814936at2"/>
<dbReference type="RefSeq" id="WP_125031544.1">
    <property type="nucleotide sequence ID" value="NZ_JAPXVP010000016.1"/>
</dbReference>
<evidence type="ECO:0000259" key="6">
    <source>
        <dbReference type="Pfam" id="PF01880"/>
    </source>
</evidence>
<organism evidence="7 8">
    <name type="scientific">Ancylomarina euxinus</name>
    <dbReference type="NCBI Taxonomy" id="2283627"/>
    <lineage>
        <taxon>Bacteria</taxon>
        <taxon>Pseudomonadati</taxon>
        <taxon>Bacteroidota</taxon>
        <taxon>Bacteroidia</taxon>
        <taxon>Marinilabiliales</taxon>
        <taxon>Marinifilaceae</taxon>
        <taxon>Ancylomarina</taxon>
    </lineage>
</organism>
<evidence type="ECO:0000256" key="3">
    <source>
        <dbReference type="ARBA" id="ARBA00022723"/>
    </source>
</evidence>
<dbReference type="GO" id="GO:0016491">
    <property type="term" value="F:oxidoreductase activity"/>
    <property type="evidence" value="ECO:0007669"/>
    <property type="project" value="InterPro"/>
</dbReference>
<evidence type="ECO:0000313" key="7">
    <source>
        <dbReference type="EMBL" id="RRG19696.1"/>
    </source>
</evidence>
<dbReference type="Proteomes" id="UP000285794">
    <property type="component" value="Unassembled WGS sequence"/>
</dbReference>
<evidence type="ECO:0000256" key="1">
    <source>
        <dbReference type="ARBA" id="ARBA00005941"/>
    </source>
</evidence>
<accession>A0A425XY41</accession>